<dbReference type="InterPro" id="IPR005149">
    <property type="entry name" value="Tscrpt_reg_PadR_N"/>
</dbReference>
<comment type="caution">
    <text evidence="2">The sequence shown here is derived from an EMBL/GenBank/DDBJ whole genome shotgun (WGS) entry which is preliminary data.</text>
</comment>
<evidence type="ECO:0000259" key="1">
    <source>
        <dbReference type="Pfam" id="PF03551"/>
    </source>
</evidence>
<dbReference type="Pfam" id="PF03551">
    <property type="entry name" value="PadR"/>
    <property type="match status" value="1"/>
</dbReference>
<dbReference type="EMBL" id="JBHSXS010000002">
    <property type="protein sequence ID" value="MFC6879465.1"/>
    <property type="molecule type" value="Genomic_DNA"/>
</dbReference>
<dbReference type="RefSeq" id="WP_160824071.1">
    <property type="nucleotide sequence ID" value="NZ_JBHSXE010000001.1"/>
</dbReference>
<dbReference type="SUPFAM" id="SSF46785">
    <property type="entry name" value="Winged helix' DNA-binding domain"/>
    <property type="match status" value="1"/>
</dbReference>
<dbReference type="InterPro" id="IPR052509">
    <property type="entry name" value="Metal_resp_DNA-bind_regulator"/>
</dbReference>
<protein>
    <submittedName>
        <fullName evidence="2">PadR family transcriptional regulator</fullName>
    </submittedName>
</protein>
<evidence type="ECO:0000313" key="2">
    <source>
        <dbReference type="EMBL" id="MFC6879465.1"/>
    </source>
</evidence>
<sequence>MNERLMQEPTLVVLTALADVPRHGYAIAQEVKAMTGGRVTLRTGALYGALDRLLAEGLIEVASEEIVDGRARRVFALSAQGRERLGLEAERLAAAAREARKRLAAKPSAATSPPITP</sequence>
<dbReference type="InterPro" id="IPR036390">
    <property type="entry name" value="WH_DNA-bd_sf"/>
</dbReference>
<dbReference type="InterPro" id="IPR036388">
    <property type="entry name" value="WH-like_DNA-bd_sf"/>
</dbReference>
<proteinExistence type="predicted"/>
<dbReference type="Proteomes" id="UP001596380">
    <property type="component" value="Unassembled WGS sequence"/>
</dbReference>
<organism evidence="2 3">
    <name type="scientific">Actinomadura yumaensis</name>
    <dbReference type="NCBI Taxonomy" id="111807"/>
    <lineage>
        <taxon>Bacteria</taxon>
        <taxon>Bacillati</taxon>
        <taxon>Actinomycetota</taxon>
        <taxon>Actinomycetes</taxon>
        <taxon>Streptosporangiales</taxon>
        <taxon>Thermomonosporaceae</taxon>
        <taxon>Actinomadura</taxon>
    </lineage>
</organism>
<dbReference type="PANTHER" id="PTHR33169">
    <property type="entry name" value="PADR-FAMILY TRANSCRIPTIONAL REGULATOR"/>
    <property type="match status" value="1"/>
</dbReference>
<name>A0ABW2CEP0_9ACTN</name>
<feature type="domain" description="Transcription regulator PadR N-terminal" evidence="1">
    <location>
        <begin position="13"/>
        <end position="85"/>
    </location>
</feature>
<keyword evidence="3" id="KW-1185">Reference proteome</keyword>
<dbReference type="Gene3D" id="1.10.10.10">
    <property type="entry name" value="Winged helix-like DNA-binding domain superfamily/Winged helix DNA-binding domain"/>
    <property type="match status" value="1"/>
</dbReference>
<reference evidence="3" key="1">
    <citation type="journal article" date="2019" name="Int. J. Syst. Evol. Microbiol.">
        <title>The Global Catalogue of Microorganisms (GCM) 10K type strain sequencing project: providing services to taxonomists for standard genome sequencing and annotation.</title>
        <authorList>
            <consortium name="The Broad Institute Genomics Platform"/>
            <consortium name="The Broad Institute Genome Sequencing Center for Infectious Disease"/>
            <person name="Wu L."/>
            <person name="Ma J."/>
        </authorList>
    </citation>
    <scope>NUCLEOTIDE SEQUENCE [LARGE SCALE GENOMIC DNA]</scope>
    <source>
        <strain evidence="3">JCM 3369</strain>
    </source>
</reference>
<gene>
    <name evidence="2" type="ORF">ACFQKB_06760</name>
</gene>
<dbReference type="PANTHER" id="PTHR33169:SF13">
    <property type="entry name" value="PADR-FAMILY TRANSCRIPTIONAL REGULATOR"/>
    <property type="match status" value="1"/>
</dbReference>
<accession>A0ABW2CEP0</accession>
<evidence type="ECO:0000313" key="3">
    <source>
        <dbReference type="Proteomes" id="UP001596380"/>
    </source>
</evidence>